<reference evidence="1 2" key="1">
    <citation type="journal article" date="2024" name="G3 (Bethesda)">
        <title>Genome assembly of Hibiscus sabdariffa L. provides insights into metabolisms of medicinal natural products.</title>
        <authorList>
            <person name="Kim T."/>
        </authorList>
    </citation>
    <scope>NUCLEOTIDE SEQUENCE [LARGE SCALE GENOMIC DNA]</scope>
    <source>
        <strain evidence="1">TK-2024</strain>
        <tissue evidence="1">Old leaves</tissue>
    </source>
</reference>
<evidence type="ECO:0000313" key="2">
    <source>
        <dbReference type="Proteomes" id="UP001472677"/>
    </source>
</evidence>
<evidence type="ECO:0000313" key="1">
    <source>
        <dbReference type="EMBL" id="KAK8581410.1"/>
    </source>
</evidence>
<keyword evidence="2" id="KW-1185">Reference proteome</keyword>
<sequence length="97" mass="11069">MGIAVTWFSVHLFGGQTNSGQCLHRIISVALGCSREPKERTITFVFQLNNFVEFQIEFHCHALKRKLVRNGMKFTGYLFGAMVMDWSNLGKCINQLV</sequence>
<dbReference type="EMBL" id="JBBPBM010000006">
    <property type="protein sequence ID" value="KAK8581410.1"/>
    <property type="molecule type" value="Genomic_DNA"/>
</dbReference>
<evidence type="ECO:0008006" key="3">
    <source>
        <dbReference type="Google" id="ProtNLM"/>
    </source>
</evidence>
<protein>
    <recommendedName>
        <fullName evidence="3">Secreted protein</fullName>
    </recommendedName>
</protein>
<name>A0ABR2FKE3_9ROSI</name>
<gene>
    <name evidence="1" type="ORF">V6N12_071635</name>
</gene>
<comment type="caution">
    <text evidence="1">The sequence shown here is derived from an EMBL/GenBank/DDBJ whole genome shotgun (WGS) entry which is preliminary data.</text>
</comment>
<accession>A0ABR2FKE3</accession>
<proteinExistence type="predicted"/>
<organism evidence="1 2">
    <name type="scientific">Hibiscus sabdariffa</name>
    <name type="common">roselle</name>
    <dbReference type="NCBI Taxonomy" id="183260"/>
    <lineage>
        <taxon>Eukaryota</taxon>
        <taxon>Viridiplantae</taxon>
        <taxon>Streptophyta</taxon>
        <taxon>Embryophyta</taxon>
        <taxon>Tracheophyta</taxon>
        <taxon>Spermatophyta</taxon>
        <taxon>Magnoliopsida</taxon>
        <taxon>eudicotyledons</taxon>
        <taxon>Gunneridae</taxon>
        <taxon>Pentapetalae</taxon>
        <taxon>rosids</taxon>
        <taxon>malvids</taxon>
        <taxon>Malvales</taxon>
        <taxon>Malvaceae</taxon>
        <taxon>Malvoideae</taxon>
        <taxon>Hibiscus</taxon>
    </lineage>
</organism>
<dbReference type="Proteomes" id="UP001472677">
    <property type="component" value="Unassembled WGS sequence"/>
</dbReference>